<evidence type="ECO:0000313" key="2">
    <source>
        <dbReference type="Proteomes" id="UP000694892"/>
    </source>
</evidence>
<dbReference type="Proteomes" id="UP000694892">
    <property type="component" value="Chromosome 5L"/>
</dbReference>
<evidence type="ECO:0000313" key="1">
    <source>
        <dbReference type="EMBL" id="OCT79907.1"/>
    </source>
</evidence>
<reference evidence="2" key="1">
    <citation type="journal article" date="2016" name="Nature">
        <title>Genome evolution in the allotetraploid frog Xenopus laevis.</title>
        <authorList>
            <person name="Session A.M."/>
            <person name="Uno Y."/>
            <person name="Kwon T."/>
            <person name="Chapman J.A."/>
            <person name="Toyoda A."/>
            <person name="Takahashi S."/>
            <person name="Fukui A."/>
            <person name="Hikosaka A."/>
            <person name="Suzuki A."/>
            <person name="Kondo M."/>
            <person name="van Heeringen S.J."/>
            <person name="Quigley I."/>
            <person name="Heinz S."/>
            <person name="Ogino H."/>
            <person name="Ochi H."/>
            <person name="Hellsten U."/>
            <person name="Lyons J.B."/>
            <person name="Simakov O."/>
            <person name="Putnam N."/>
            <person name="Stites J."/>
            <person name="Kuroki Y."/>
            <person name="Tanaka T."/>
            <person name="Michiue T."/>
            <person name="Watanabe M."/>
            <person name="Bogdanovic O."/>
            <person name="Lister R."/>
            <person name="Georgiou G."/>
            <person name="Paranjpe S.S."/>
            <person name="van Kruijsbergen I."/>
            <person name="Shu S."/>
            <person name="Carlson J."/>
            <person name="Kinoshita T."/>
            <person name="Ohta Y."/>
            <person name="Mawaribuchi S."/>
            <person name="Jenkins J."/>
            <person name="Grimwood J."/>
            <person name="Schmutz J."/>
            <person name="Mitros T."/>
            <person name="Mozaffari S.V."/>
            <person name="Suzuki Y."/>
            <person name="Haramoto Y."/>
            <person name="Yamamoto T.S."/>
            <person name="Takagi C."/>
            <person name="Heald R."/>
            <person name="Miller K."/>
            <person name="Haudenschild C."/>
            <person name="Kitzman J."/>
            <person name="Nakayama T."/>
            <person name="Izutsu Y."/>
            <person name="Robert J."/>
            <person name="Fortriede J."/>
            <person name="Burns K."/>
            <person name="Lotay V."/>
            <person name="Karimi K."/>
            <person name="Yasuoka Y."/>
            <person name="Dichmann D.S."/>
            <person name="Flajnik M.F."/>
            <person name="Houston D.W."/>
            <person name="Shendure J."/>
            <person name="DuPasquier L."/>
            <person name="Vize P.D."/>
            <person name="Zorn A.M."/>
            <person name="Ito M."/>
            <person name="Marcotte E.M."/>
            <person name="Wallingford J.B."/>
            <person name="Ito Y."/>
            <person name="Asashima M."/>
            <person name="Ueno N."/>
            <person name="Matsuda Y."/>
            <person name="Veenstra G.J."/>
            <person name="Fujiyama A."/>
            <person name="Harland R.M."/>
            <person name="Taira M."/>
            <person name="Rokhsar D.S."/>
        </authorList>
    </citation>
    <scope>NUCLEOTIDE SEQUENCE [LARGE SCALE GENOMIC DNA]</scope>
    <source>
        <strain evidence="2">J</strain>
    </source>
</reference>
<proteinExistence type="predicted"/>
<sequence>MQALTFKLLLCICELLLCSSLILYYRAGKLFKMIAFKPQPSPCFGTHTGRFLFTHSEQIDRRLLCCSVGGEVSEEEAG</sequence>
<gene>
    <name evidence="1" type="ORF">XELAEV_18026719mg</name>
</gene>
<name>A0A974HJ03_XENLA</name>
<protein>
    <submittedName>
        <fullName evidence="1">Uncharacterized protein</fullName>
    </submittedName>
</protein>
<organism evidence="1 2">
    <name type="scientific">Xenopus laevis</name>
    <name type="common">African clawed frog</name>
    <dbReference type="NCBI Taxonomy" id="8355"/>
    <lineage>
        <taxon>Eukaryota</taxon>
        <taxon>Metazoa</taxon>
        <taxon>Chordata</taxon>
        <taxon>Craniata</taxon>
        <taxon>Vertebrata</taxon>
        <taxon>Euteleostomi</taxon>
        <taxon>Amphibia</taxon>
        <taxon>Batrachia</taxon>
        <taxon>Anura</taxon>
        <taxon>Pipoidea</taxon>
        <taxon>Pipidae</taxon>
        <taxon>Xenopodinae</taxon>
        <taxon>Xenopus</taxon>
        <taxon>Xenopus</taxon>
    </lineage>
</organism>
<accession>A0A974HJ03</accession>
<dbReference type="AlphaFoldDB" id="A0A974HJ03"/>
<dbReference type="EMBL" id="CM004474">
    <property type="protein sequence ID" value="OCT79907.1"/>
    <property type="molecule type" value="Genomic_DNA"/>
</dbReference>